<dbReference type="Proteomes" id="UP001162992">
    <property type="component" value="Chromosome 20"/>
</dbReference>
<reference evidence="2" key="1">
    <citation type="journal article" date="2024" name="Proc. Natl. Acad. Sci. U.S.A.">
        <title>Extraordinary preservation of gene collinearity over three hundred million years revealed in homosporous lycophytes.</title>
        <authorList>
            <person name="Li C."/>
            <person name="Wickell D."/>
            <person name="Kuo L.Y."/>
            <person name="Chen X."/>
            <person name="Nie B."/>
            <person name="Liao X."/>
            <person name="Peng D."/>
            <person name="Ji J."/>
            <person name="Jenkins J."/>
            <person name="Williams M."/>
            <person name="Shu S."/>
            <person name="Plott C."/>
            <person name="Barry K."/>
            <person name="Rajasekar S."/>
            <person name="Grimwood J."/>
            <person name="Han X."/>
            <person name="Sun S."/>
            <person name="Hou Z."/>
            <person name="He W."/>
            <person name="Dai G."/>
            <person name="Sun C."/>
            <person name="Schmutz J."/>
            <person name="Leebens-Mack J.H."/>
            <person name="Li F.W."/>
            <person name="Wang L."/>
        </authorList>
    </citation>
    <scope>NUCLEOTIDE SEQUENCE [LARGE SCALE GENOMIC DNA]</scope>
    <source>
        <strain evidence="2">cv. PW_Plant_1</strain>
    </source>
</reference>
<evidence type="ECO:0000313" key="1">
    <source>
        <dbReference type="EMBL" id="KAJ7519492.1"/>
    </source>
</evidence>
<protein>
    <submittedName>
        <fullName evidence="1">Uncharacterized protein</fullName>
    </submittedName>
</protein>
<sequence length="414" mass="46128">MTRGHDILDVANLELDFEPLIPGLPNAVALNCLARLPRAMYSTLNGVSRSWRRALSSEQLFRTRHELGCTEPWIYCLFCSHEGPSKHVTSLIEAYDPVHNLWLPVGRMPGLANSEMLKGYGSVGLNGKLYIVGGRICSKGSSSEVEKDLRISKDVYAYDCITGAWKQCTSMLIPRVDFACSVCDGNIIIAGGRDTINQEKGVATAEMYIPEKDGWISLEKMSAGRYKCVGLTVSNKIYVIGGFTSSDDDGQTSPRALAWNRCSVEIYDPAKGKWEFVKGMWQIDIPPYQVVNLEGQLYSCGDLMNSWKGSIDIYDGFSNMWKTVRGSRRRLREDLACKEGLILLRRYVTMAAIGRQLYFLAGYCQSTSYGSSICLDTVDIFDISGDESIEKWKSLKPIPRPCREICSPCCVVDA</sequence>
<accession>A0ACC2APQ8</accession>
<dbReference type="EMBL" id="CM055111">
    <property type="protein sequence ID" value="KAJ7519492.1"/>
    <property type="molecule type" value="Genomic_DNA"/>
</dbReference>
<organism evidence="1 2">
    <name type="scientific">Diphasiastrum complanatum</name>
    <name type="common">Issler's clubmoss</name>
    <name type="synonym">Lycopodium complanatum</name>
    <dbReference type="NCBI Taxonomy" id="34168"/>
    <lineage>
        <taxon>Eukaryota</taxon>
        <taxon>Viridiplantae</taxon>
        <taxon>Streptophyta</taxon>
        <taxon>Embryophyta</taxon>
        <taxon>Tracheophyta</taxon>
        <taxon>Lycopodiopsida</taxon>
        <taxon>Lycopodiales</taxon>
        <taxon>Lycopodiaceae</taxon>
        <taxon>Lycopodioideae</taxon>
        <taxon>Diphasiastrum</taxon>
    </lineage>
</organism>
<proteinExistence type="predicted"/>
<gene>
    <name evidence="1" type="ORF">O6H91_20G041200</name>
</gene>
<evidence type="ECO:0000313" key="2">
    <source>
        <dbReference type="Proteomes" id="UP001162992"/>
    </source>
</evidence>
<comment type="caution">
    <text evidence="1">The sequence shown here is derived from an EMBL/GenBank/DDBJ whole genome shotgun (WGS) entry which is preliminary data.</text>
</comment>
<keyword evidence="2" id="KW-1185">Reference proteome</keyword>
<name>A0ACC2APQ8_DIPCM</name>